<dbReference type="InterPro" id="IPR045121">
    <property type="entry name" value="CoAse"/>
</dbReference>
<sequence length="153" mass="17236">MSSHGGEVCFPGGRQDPEDDGDDVFTALREAHEEVGLHPRYIDTIGRMETVESKHSLCVTPIIGLVQPPTEAEPSRLKMNEDEVEAAFAVPLEYFTIPENCVSKVRVKYGRGELLMRTYLFDDPESGRMFTIWGLTAHIIHEVARLAYRKDNS</sequence>
<evidence type="ECO:0000256" key="1">
    <source>
        <dbReference type="ARBA" id="ARBA00001936"/>
    </source>
</evidence>
<dbReference type="Gene3D" id="3.90.79.10">
    <property type="entry name" value="Nucleoside Triphosphate Pyrophosphohydrolase"/>
    <property type="match status" value="1"/>
</dbReference>
<feature type="domain" description="Nudix hydrolase" evidence="8">
    <location>
        <begin position="6"/>
        <end position="94"/>
    </location>
</feature>
<dbReference type="Proteomes" id="UP000001449">
    <property type="component" value="Chromosome 13"/>
</dbReference>
<dbReference type="EMBL" id="CM000648">
    <property type="protein sequence ID" value="EED89123.1"/>
    <property type="molecule type" value="Genomic_DNA"/>
</dbReference>
<evidence type="ECO:0000313" key="10">
    <source>
        <dbReference type="Proteomes" id="UP000001449"/>
    </source>
</evidence>
<dbReference type="InParanoid" id="B8CBG2"/>
<dbReference type="GeneID" id="7445776"/>
<dbReference type="RefSeq" id="XP_002293387.1">
    <property type="nucleotide sequence ID" value="XM_002293351.1"/>
</dbReference>
<protein>
    <recommendedName>
        <fullName evidence="8">Nudix hydrolase domain-containing protein</fullName>
    </recommendedName>
</protein>
<gene>
    <name evidence="9" type="ORF">THAPSDRAFT_9483</name>
</gene>
<dbReference type="HOGENOM" id="CLU_040940_5_2_1"/>
<comment type="cofactor">
    <cofactor evidence="1">
        <name>Mn(2+)</name>
        <dbReference type="ChEBI" id="CHEBI:29035"/>
    </cofactor>
</comment>
<reference evidence="9 10" key="2">
    <citation type="journal article" date="2008" name="Nature">
        <title>The Phaeodactylum genome reveals the evolutionary history of diatom genomes.</title>
        <authorList>
            <person name="Bowler C."/>
            <person name="Allen A.E."/>
            <person name="Badger J.H."/>
            <person name="Grimwood J."/>
            <person name="Jabbari K."/>
            <person name="Kuo A."/>
            <person name="Maheswari U."/>
            <person name="Martens C."/>
            <person name="Maumus F."/>
            <person name="Otillar R.P."/>
            <person name="Rayko E."/>
            <person name="Salamov A."/>
            <person name="Vandepoele K."/>
            <person name="Beszteri B."/>
            <person name="Gruber A."/>
            <person name="Heijde M."/>
            <person name="Katinka M."/>
            <person name="Mock T."/>
            <person name="Valentin K."/>
            <person name="Verret F."/>
            <person name="Berges J.A."/>
            <person name="Brownlee C."/>
            <person name="Cadoret J.P."/>
            <person name="Chiovitti A."/>
            <person name="Choi C.J."/>
            <person name="Coesel S."/>
            <person name="De Martino A."/>
            <person name="Detter J.C."/>
            <person name="Durkin C."/>
            <person name="Falciatore A."/>
            <person name="Fournet J."/>
            <person name="Haruta M."/>
            <person name="Huysman M.J."/>
            <person name="Jenkins B.D."/>
            <person name="Jiroutova K."/>
            <person name="Jorgensen R.E."/>
            <person name="Joubert Y."/>
            <person name="Kaplan A."/>
            <person name="Kroger N."/>
            <person name="Kroth P.G."/>
            <person name="La Roche J."/>
            <person name="Lindquist E."/>
            <person name="Lommer M."/>
            <person name="Martin-Jezequel V."/>
            <person name="Lopez P.J."/>
            <person name="Lucas S."/>
            <person name="Mangogna M."/>
            <person name="McGinnis K."/>
            <person name="Medlin L.K."/>
            <person name="Montsant A."/>
            <person name="Oudot-Le Secq M.P."/>
            <person name="Napoli C."/>
            <person name="Obornik M."/>
            <person name="Parker M.S."/>
            <person name="Petit J.L."/>
            <person name="Porcel B.M."/>
            <person name="Poulsen N."/>
            <person name="Robison M."/>
            <person name="Rychlewski L."/>
            <person name="Rynearson T.A."/>
            <person name="Schmutz J."/>
            <person name="Shapiro H."/>
            <person name="Siaut M."/>
            <person name="Stanley M."/>
            <person name="Sussman M.R."/>
            <person name="Taylor A.R."/>
            <person name="Vardi A."/>
            <person name="von Dassow P."/>
            <person name="Vyverman W."/>
            <person name="Willis A."/>
            <person name="Wyrwicz L.S."/>
            <person name="Rokhsar D.S."/>
            <person name="Weissenbach J."/>
            <person name="Armbrust E.V."/>
            <person name="Green B.R."/>
            <person name="Van de Peer Y."/>
            <person name="Grigoriev I.V."/>
        </authorList>
    </citation>
    <scope>NUCLEOTIDE SEQUENCE [LARGE SCALE GENOMIC DNA]</scope>
    <source>
        <strain evidence="9 10">CCMP1335</strain>
    </source>
</reference>
<keyword evidence="5" id="KW-0460">Magnesium</keyword>
<dbReference type="InterPro" id="IPR015797">
    <property type="entry name" value="NUDIX_hydrolase-like_dom_sf"/>
</dbReference>
<evidence type="ECO:0000256" key="3">
    <source>
        <dbReference type="ARBA" id="ARBA00022723"/>
    </source>
</evidence>
<dbReference type="eggNOG" id="KOG3069">
    <property type="taxonomic scope" value="Eukaryota"/>
</dbReference>
<dbReference type="Pfam" id="PF00293">
    <property type="entry name" value="NUDIX"/>
    <property type="match status" value="1"/>
</dbReference>
<organism evidence="9 10">
    <name type="scientific">Thalassiosira pseudonana</name>
    <name type="common">Marine diatom</name>
    <name type="synonym">Cyclotella nana</name>
    <dbReference type="NCBI Taxonomy" id="35128"/>
    <lineage>
        <taxon>Eukaryota</taxon>
        <taxon>Sar</taxon>
        <taxon>Stramenopiles</taxon>
        <taxon>Ochrophyta</taxon>
        <taxon>Bacillariophyta</taxon>
        <taxon>Coscinodiscophyceae</taxon>
        <taxon>Thalassiosirophycidae</taxon>
        <taxon>Thalassiosirales</taxon>
        <taxon>Thalassiosiraceae</taxon>
        <taxon>Thalassiosira</taxon>
    </lineage>
</organism>
<dbReference type="AlphaFoldDB" id="B8CBG2"/>
<name>B8CBG2_THAPS</name>
<evidence type="ECO:0000313" key="9">
    <source>
        <dbReference type="EMBL" id="EED89123.1"/>
    </source>
</evidence>
<dbReference type="KEGG" id="tps:THAPSDRAFT_9483"/>
<comment type="cofactor">
    <cofactor evidence="2">
        <name>Mg(2+)</name>
        <dbReference type="ChEBI" id="CHEBI:18420"/>
    </cofactor>
</comment>
<dbReference type="PANTHER" id="PTHR12992">
    <property type="entry name" value="NUDIX HYDROLASE"/>
    <property type="match status" value="1"/>
</dbReference>
<dbReference type="CDD" id="cd03426">
    <property type="entry name" value="NUDIX_CoAse_Nudt7"/>
    <property type="match status" value="1"/>
</dbReference>
<dbReference type="PaxDb" id="35128-Thaps9483"/>
<reference evidence="9 10" key="1">
    <citation type="journal article" date="2004" name="Science">
        <title>The genome of the diatom Thalassiosira pseudonana: ecology, evolution, and metabolism.</title>
        <authorList>
            <person name="Armbrust E.V."/>
            <person name="Berges J.A."/>
            <person name="Bowler C."/>
            <person name="Green B.R."/>
            <person name="Martinez D."/>
            <person name="Putnam N.H."/>
            <person name="Zhou S."/>
            <person name="Allen A.E."/>
            <person name="Apt K.E."/>
            <person name="Bechner M."/>
            <person name="Brzezinski M.A."/>
            <person name="Chaal B.K."/>
            <person name="Chiovitti A."/>
            <person name="Davis A.K."/>
            <person name="Demarest M.S."/>
            <person name="Detter J.C."/>
            <person name="Glavina T."/>
            <person name="Goodstein D."/>
            <person name="Hadi M.Z."/>
            <person name="Hellsten U."/>
            <person name="Hildebrand M."/>
            <person name="Jenkins B.D."/>
            <person name="Jurka J."/>
            <person name="Kapitonov V.V."/>
            <person name="Kroger N."/>
            <person name="Lau W.W."/>
            <person name="Lane T.W."/>
            <person name="Larimer F.W."/>
            <person name="Lippmeier J.C."/>
            <person name="Lucas S."/>
            <person name="Medina M."/>
            <person name="Montsant A."/>
            <person name="Obornik M."/>
            <person name="Parker M.S."/>
            <person name="Palenik B."/>
            <person name="Pazour G.J."/>
            <person name="Richardson P.M."/>
            <person name="Rynearson T.A."/>
            <person name="Saito M.A."/>
            <person name="Schwartz D.C."/>
            <person name="Thamatrakoln K."/>
            <person name="Valentin K."/>
            <person name="Vardi A."/>
            <person name="Wilkerson F.P."/>
            <person name="Rokhsar D.S."/>
        </authorList>
    </citation>
    <scope>NUCLEOTIDE SEQUENCE [LARGE SCALE GENOMIC DNA]</scope>
    <source>
        <strain evidence="9 10">CCMP1335</strain>
    </source>
</reference>
<dbReference type="GO" id="GO:0046872">
    <property type="term" value="F:metal ion binding"/>
    <property type="evidence" value="ECO:0007669"/>
    <property type="project" value="UniProtKB-KW"/>
</dbReference>
<dbReference type="SUPFAM" id="SSF55811">
    <property type="entry name" value="Nudix"/>
    <property type="match status" value="1"/>
</dbReference>
<evidence type="ECO:0000256" key="7">
    <source>
        <dbReference type="SAM" id="MobiDB-lite"/>
    </source>
</evidence>
<dbReference type="GO" id="GO:0010945">
    <property type="term" value="F:coenzyme A diphosphatase activity"/>
    <property type="evidence" value="ECO:0007669"/>
    <property type="project" value="InterPro"/>
</dbReference>
<feature type="region of interest" description="Disordered" evidence="7">
    <location>
        <begin position="1"/>
        <end position="21"/>
    </location>
</feature>
<keyword evidence="10" id="KW-1185">Reference proteome</keyword>
<evidence type="ECO:0000256" key="6">
    <source>
        <dbReference type="ARBA" id="ARBA00023211"/>
    </source>
</evidence>
<dbReference type="PANTHER" id="PTHR12992:SF24">
    <property type="entry name" value="PEROXISOMAL COENZYME A DIPHOSPHATASE NUDT7"/>
    <property type="match status" value="1"/>
</dbReference>
<evidence type="ECO:0000256" key="2">
    <source>
        <dbReference type="ARBA" id="ARBA00001946"/>
    </source>
</evidence>
<evidence type="ECO:0000256" key="5">
    <source>
        <dbReference type="ARBA" id="ARBA00022842"/>
    </source>
</evidence>
<keyword evidence="6" id="KW-0464">Manganese</keyword>
<dbReference type="InterPro" id="IPR000086">
    <property type="entry name" value="NUDIX_hydrolase_dom"/>
</dbReference>
<dbReference type="STRING" id="35128.B8CBG2"/>
<proteinExistence type="predicted"/>
<evidence type="ECO:0000259" key="8">
    <source>
        <dbReference type="Pfam" id="PF00293"/>
    </source>
</evidence>
<accession>B8CBG2</accession>
<dbReference type="OMA" id="HIIHEVA"/>
<keyword evidence="4" id="KW-0378">Hydrolase</keyword>
<evidence type="ECO:0000256" key="4">
    <source>
        <dbReference type="ARBA" id="ARBA00022801"/>
    </source>
</evidence>
<keyword evidence="3" id="KW-0479">Metal-binding</keyword>